<accession>A0A3P7JDL8</accession>
<dbReference type="AlphaFoldDB" id="A0A3P7JDL8"/>
<evidence type="ECO:0000313" key="2">
    <source>
        <dbReference type="EMBL" id="VDM81426.1"/>
    </source>
</evidence>
<dbReference type="Proteomes" id="UP000270094">
    <property type="component" value="Unassembled WGS sequence"/>
</dbReference>
<reference evidence="2 3" key="1">
    <citation type="submission" date="2018-11" db="EMBL/GenBank/DDBJ databases">
        <authorList>
            <consortium name="Pathogen Informatics"/>
        </authorList>
    </citation>
    <scope>NUCLEOTIDE SEQUENCE [LARGE SCALE GENOMIC DNA]</scope>
</reference>
<feature type="compositionally biased region" description="Polar residues" evidence="1">
    <location>
        <begin position="13"/>
        <end position="41"/>
    </location>
</feature>
<feature type="region of interest" description="Disordered" evidence="1">
    <location>
        <begin position="1"/>
        <end position="73"/>
    </location>
</feature>
<dbReference type="EMBL" id="UYYB01112858">
    <property type="protein sequence ID" value="VDM81426.1"/>
    <property type="molecule type" value="Genomic_DNA"/>
</dbReference>
<sequence length="73" mass="7527">VQTQYSLPAENSAGPSVQQTRKPSGCSTPELSASDVQTQYSIPAENSAGPSVQQTRKPSGCSTLELSASDVGE</sequence>
<gene>
    <name evidence="2" type="ORF">SVUK_LOCUS16424</name>
</gene>
<protein>
    <submittedName>
        <fullName evidence="2">Uncharacterized protein</fullName>
    </submittedName>
</protein>
<keyword evidence="3" id="KW-1185">Reference proteome</keyword>
<organism evidence="2 3">
    <name type="scientific">Strongylus vulgaris</name>
    <name type="common">Blood worm</name>
    <dbReference type="NCBI Taxonomy" id="40348"/>
    <lineage>
        <taxon>Eukaryota</taxon>
        <taxon>Metazoa</taxon>
        <taxon>Ecdysozoa</taxon>
        <taxon>Nematoda</taxon>
        <taxon>Chromadorea</taxon>
        <taxon>Rhabditida</taxon>
        <taxon>Rhabditina</taxon>
        <taxon>Rhabditomorpha</taxon>
        <taxon>Strongyloidea</taxon>
        <taxon>Strongylidae</taxon>
        <taxon>Strongylus</taxon>
    </lineage>
</organism>
<name>A0A3P7JDL8_STRVU</name>
<feature type="non-terminal residue" evidence="2">
    <location>
        <position position="1"/>
    </location>
</feature>
<proteinExistence type="predicted"/>
<evidence type="ECO:0000313" key="3">
    <source>
        <dbReference type="Proteomes" id="UP000270094"/>
    </source>
</evidence>
<evidence type="ECO:0000256" key="1">
    <source>
        <dbReference type="SAM" id="MobiDB-lite"/>
    </source>
</evidence>
<feature type="compositionally biased region" description="Polar residues" evidence="1">
    <location>
        <begin position="48"/>
        <end position="66"/>
    </location>
</feature>